<evidence type="ECO:0008006" key="4">
    <source>
        <dbReference type="Google" id="ProtNLM"/>
    </source>
</evidence>
<dbReference type="Gene3D" id="3.30.310.70">
    <property type="entry name" value="TT1751-like domain"/>
    <property type="match status" value="1"/>
</dbReference>
<evidence type="ECO:0000313" key="3">
    <source>
        <dbReference type="Proteomes" id="UP000266089"/>
    </source>
</evidence>
<dbReference type="EMBL" id="QWKX01000001">
    <property type="protein sequence ID" value="RIH80079.1"/>
    <property type="molecule type" value="Genomic_DNA"/>
</dbReference>
<dbReference type="PANTHER" id="PTHR38342">
    <property type="entry name" value="SLR5037 PROTEIN"/>
    <property type="match status" value="1"/>
</dbReference>
<dbReference type="SUPFAM" id="SSF103247">
    <property type="entry name" value="TT1751-like"/>
    <property type="match status" value="2"/>
</dbReference>
<dbReference type="PANTHER" id="PTHR38342:SF2">
    <property type="entry name" value="INNER MEMBRANE OR EXPORTED"/>
    <property type="match status" value="1"/>
</dbReference>
<dbReference type="AlphaFoldDB" id="A0A399EA89"/>
<feature type="chain" id="PRO_5017264591" description="Translation initiation factor 2" evidence="1">
    <location>
        <begin position="20"/>
        <end position="288"/>
    </location>
</feature>
<feature type="signal peptide" evidence="1">
    <location>
        <begin position="1"/>
        <end position="19"/>
    </location>
</feature>
<keyword evidence="1" id="KW-0732">Signal</keyword>
<name>A0A399EA89_9DEIN</name>
<gene>
    <name evidence="2" type="ORF">Mcate_00050</name>
</gene>
<dbReference type="Proteomes" id="UP000266089">
    <property type="component" value="Unassembled WGS sequence"/>
</dbReference>
<reference evidence="2 3" key="1">
    <citation type="submission" date="2018-08" db="EMBL/GenBank/DDBJ databases">
        <title>Meiothermus cateniformans JCM 15151 genome sequencing project.</title>
        <authorList>
            <person name="Da Costa M.S."/>
            <person name="Albuquerque L."/>
            <person name="Raposo P."/>
            <person name="Froufe H.J.C."/>
            <person name="Barroso C.S."/>
            <person name="Egas C."/>
        </authorList>
    </citation>
    <scope>NUCLEOTIDE SEQUENCE [LARGE SCALE GENOMIC DNA]</scope>
    <source>
        <strain evidence="2 3">JCM 15151</strain>
    </source>
</reference>
<accession>A0A399EA89</accession>
<protein>
    <recommendedName>
        <fullName evidence="4">Translation initiation factor 2</fullName>
    </recommendedName>
</protein>
<dbReference type="RefSeq" id="WP_027886568.1">
    <property type="nucleotide sequence ID" value="NZ_JBHSXZ010000016.1"/>
</dbReference>
<dbReference type="OrthoDB" id="30455at2"/>
<sequence length="288" mass="30599">MKIKWTLWLGFILSLSALAQSLETTLRGVSLAEAQARLEAAVGAQGLKVARTLNLGGQVKNFKADFPDYLLMVLEPEAGVLAAVEENLMSAIILPPTIYVHAARPGMVTVGTFDPDLMFAMLGVKNTKSRLLGAKLKAIIASLGLPRKVAPAMIPDPSSGMMPAMMYKVEGGSVDELTLLIESELGNNGLNVLPSVRMGEVVGIQPCKSEWAYQMFMTQPAGGFAAPCRFFVAPVPGGVLVGAIEPMLMGIMPGVAQNQATMGMLQEARRVMSQILEGVGGQPYRPGQ</sequence>
<evidence type="ECO:0000313" key="2">
    <source>
        <dbReference type="EMBL" id="RIH80079.1"/>
    </source>
</evidence>
<proteinExistence type="predicted"/>
<comment type="caution">
    <text evidence="2">The sequence shown here is derived from an EMBL/GenBank/DDBJ whole genome shotgun (WGS) entry which is preliminary data.</text>
</comment>
<evidence type="ECO:0000256" key="1">
    <source>
        <dbReference type="SAM" id="SignalP"/>
    </source>
</evidence>
<dbReference type="InterPro" id="IPR035923">
    <property type="entry name" value="TT1751-like_sf"/>
</dbReference>
<organism evidence="2 3">
    <name type="scientific">Meiothermus taiwanensis</name>
    <dbReference type="NCBI Taxonomy" id="172827"/>
    <lineage>
        <taxon>Bacteria</taxon>
        <taxon>Thermotogati</taxon>
        <taxon>Deinococcota</taxon>
        <taxon>Deinococci</taxon>
        <taxon>Thermales</taxon>
        <taxon>Thermaceae</taxon>
        <taxon>Meiothermus</taxon>
    </lineage>
</organism>